<keyword evidence="3" id="KW-1185">Reference proteome</keyword>
<dbReference type="RefSeq" id="WP_286345909.1">
    <property type="nucleotide sequence ID" value="NZ_AP027732.1"/>
</dbReference>
<name>A0ABN6XVI6_9MICO</name>
<organism evidence="2 3">
    <name type="scientific">Frondihabitans sucicola</name>
    <dbReference type="NCBI Taxonomy" id="1268041"/>
    <lineage>
        <taxon>Bacteria</taxon>
        <taxon>Bacillati</taxon>
        <taxon>Actinomycetota</taxon>
        <taxon>Actinomycetes</taxon>
        <taxon>Micrococcales</taxon>
        <taxon>Microbacteriaceae</taxon>
        <taxon>Frondihabitans</taxon>
    </lineage>
</organism>
<sequence length="327" mass="33689">MSGPSITVTGKTLDEIATRVRVEHGPRARIVAAERVTSGGIAGLFAKRYVEATVELPERGRRAARTGRDAPGRRASDTPASQAAFSPTPAQRVGLAALLADAEDAEEAFALEEKPAEPAVSTRSGAFADLMDDLAFNGVITDPVVPEPLVPEPVVPEPVVKMTATPVAPAAPEAPRPAPDLLDGPGDLVVVVGERPDTVAVAQAMAEGSSLQRAAIRVAGSCADGRFVRVTDRRGALEARASGVELDRATFVAVGWDSATAEIVAALAPDQIWFAVDAGRKHADTERFLATASAVIDADGLAAAGLAGTSTPDTVRTLGLPVGWTDA</sequence>
<feature type="compositionally biased region" description="Polar residues" evidence="1">
    <location>
        <begin position="78"/>
        <end position="88"/>
    </location>
</feature>
<accession>A0ABN6XVI6</accession>
<evidence type="ECO:0000256" key="1">
    <source>
        <dbReference type="SAM" id="MobiDB-lite"/>
    </source>
</evidence>
<evidence type="ECO:0000313" key="3">
    <source>
        <dbReference type="Proteomes" id="UP001321486"/>
    </source>
</evidence>
<dbReference type="Proteomes" id="UP001321486">
    <property type="component" value="Chromosome"/>
</dbReference>
<proteinExistence type="predicted"/>
<protein>
    <submittedName>
        <fullName evidence="2">Uncharacterized protein</fullName>
    </submittedName>
</protein>
<feature type="region of interest" description="Disordered" evidence="1">
    <location>
        <begin position="60"/>
        <end position="88"/>
    </location>
</feature>
<dbReference type="EMBL" id="AP027732">
    <property type="protein sequence ID" value="BDZ49034.1"/>
    <property type="molecule type" value="Genomic_DNA"/>
</dbReference>
<reference evidence="3" key="1">
    <citation type="journal article" date="2019" name="Int. J. Syst. Evol. Microbiol.">
        <title>The Global Catalogue of Microorganisms (GCM) 10K type strain sequencing project: providing services to taxonomists for standard genome sequencing and annotation.</title>
        <authorList>
            <consortium name="The Broad Institute Genomics Platform"/>
            <consortium name="The Broad Institute Genome Sequencing Center for Infectious Disease"/>
            <person name="Wu L."/>
            <person name="Ma J."/>
        </authorList>
    </citation>
    <scope>NUCLEOTIDE SEQUENCE [LARGE SCALE GENOMIC DNA]</scope>
    <source>
        <strain evidence="3">NBRC 108728</strain>
    </source>
</reference>
<feature type="compositionally biased region" description="Basic and acidic residues" evidence="1">
    <location>
        <begin position="60"/>
        <end position="76"/>
    </location>
</feature>
<evidence type="ECO:0000313" key="2">
    <source>
        <dbReference type="EMBL" id="BDZ49034.1"/>
    </source>
</evidence>
<gene>
    <name evidence="2" type="ORF">GCM10025867_12750</name>
</gene>